<proteinExistence type="predicted"/>
<name>A0AAU6Q6U1_9DEIO</name>
<dbReference type="EMBL" id="CP149783">
    <property type="protein sequence ID" value="WYF46339.1"/>
    <property type="molecule type" value="Genomic_DNA"/>
</dbReference>
<dbReference type="RefSeq" id="WP_339097819.1">
    <property type="nucleotide sequence ID" value="NZ_CP149783.1"/>
</dbReference>
<dbReference type="AlphaFoldDB" id="A0AAU6Q6U1"/>
<gene>
    <name evidence="1" type="ORF">WDJ50_14825</name>
</gene>
<reference evidence="1" key="1">
    <citation type="submission" date="2024-03" db="EMBL/GenBank/DDBJ databases">
        <title>Deinococcus weizhi sp. nov., isolated from human skin.</title>
        <authorList>
            <person name="Wei Z."/>
            <person name="Tian F."/>
            <person name="Yang C."/>
            <person name="Xin L.T."/>
            <person name="Wen Z.J."/>
            <person name="Lan K.C."/>
            <person name="Yu L."/>
            <person name="Zhe W."/>
            <person name="Dan F.D."/>
            <person name="Jun W."/>
            <person name="Rui Z."/>
            <person name="Yong X.J."/>
            <person name="Ting Y."/>
            <person name="Wei X."/>
            <person name="Xu Z.G."/>
            <person name="Xin Z."/>
            <person name="Dong F.G."/>
            <person name="Ni X.M."/>
            <person name="Zheng M.G."/>
            <person name="Chun Y."/>
            <person name="Qian W.X."/>
        </authorList>
    </citation>
    <scope>NUCLEOTIDE SEQUENCE</scope>
    <source>
        <strain evidence="1">VB142</strain>
    </source>
</reference>
<sequence length="114" mass="12863">MSGTNKFVYRSSNPTSANYIQYDEAQGILGIPHQYEFGPDLFNSKATPLQAARRYSWFLNKAYAYRLQDPTKLQNSTTNPIVAYSVYSDPTTPLAVSGGTLQQYTEVHEFVTRP</sequence>
<accession>A0AAU6Q6U1</accession>
<protein>
    <submittedName>
        <fullName evidence="1">Uncharacterized protein</fullName>
    </submittedName>
</protein>
<evidence type="ECO:0000313" key="1">
    <source>
        <dbReference type="EMBL" id="WYF46339.1"/>
    </source>
</evidence>
<organism evidence="1">
    <name type="scientific">Deinococcus sp. VB142</name>
    <dbReference type="NCBI Taxonomy" id="3112952"/>
    <lineage>
        <taxon>Bacteria</taxon>
        <taxon>Thermotogati</taxon>
        <taxon>Deinococcota</taxon>
        <taxon>Deinococci</taxon>
        <taxon>Deinococcales</taxon>
        <taxon>Deinococcaceae</taxon>
        <taxon>Deinococcus</taxon>
    </lineage>
</organism>